<name>A0A940DM40_9BACT</name>
<organism evidence="6 7">
    <name type="scientific">Candidatus Cryptobacteroides gallistercoris</name>
    <dbReference type="NCBI Taxonomy" id="2840765"/>
    <lineage>
        <taxon>Bacteria</taxon>
        <taxon>Pseudomonadati</taxon>
        <taxon>Bacteroidota</taxon>
        <taxon>Bacteroidia</taxon>
        <taxon>Bacteroidales</taxon>
        <taxon>Candidatus Cryptobacteroides</taxon>
    </lineage>
</organism>
<dbReference type="GO" id="GO:0016020">
    <property type="term" value="C:membrane"/>
    <property type="evidence" value="ECO:0007669"/>
    <property type="project" value="UniProtKB-SubCell"/>
</dbReference>
<reference evidence="6" key="1">
    <citation type="submission" date="2020-10" db="EMBL/GenBank/DDBJ databases">
        <authorList>
            <person name="Gilroy R."/>
        </authorList>
    </citation>
    <scope>NUCLEOTIDE SEQUENCE</scope>
    <source>
        <strain evidence="6">F1-3629</strain>
    </source>
</reference>
<keyword evidence="3 5" id="KW-1133">Transmembrane helix</keyword>
<evidence type="ECO:0000256" key="4">
    <source>
        <dbReference type="ARBA" id="ARBA00023136"/>
    </source>
</evidence>
<evidence type="ECO:0000313" key="6">
    <source>
        <dbReference type="EMBL" id="MBO8453333.1"/>
    </source>
</evidence>
<evidence type="ECO:0000256" key="3">
    <source>
        <dbReference type="ARBA" id="ARBA00022989"/>
    </source>
</evidence>
<comment type="caution">
    <text evidence="6">The sequence shown here is derived from an EMBL/GenBank/DDBJ whole genome shotgun (WGS) entry which is preliminary data.</text>
</comment>
<reference evidence="6" key="2">
    <citation type="journal article" date="2021" name="PeerJ">
        <title>Extensive microbial diversity within the chicken gut microbiome revealed by metagenomics and culture.</title>
        <authorList>
            <person name="Gilroy R."/>
            <person name="Ravi A."/>
            <person name="Getino M."/>
            <person name="Pursley I."/>
            <person name="Horton D.L."/>
            <person name="Alikhan N.F."/>
            <person name="Baker D."/>
            <person name="Gharbi K."/>
            <person name="Hall N."/>
            <person name="Watson M."/>
            <person name="Adriaenssens E.M."/>
            <person name="Foster-Nyarko E."/>
            <person name="Jarju S."/>
            <person name="Secka A."/>
            <person name="Antonio M."/>
            <person name="Oren A."/>
            <person name="Chaudhuri R.R."/>
            <person name="La Ragione R."/>
            <person name="Hildebrand F."/>
            <person name="Pallen M.J."/>
        </authorList>
    </citation>
    <scope>NUCLEOTIDE SEQUENCE</scope>
    <source>
        <strain evidence="6">F1-3629</strain>
    </source>
</reference>
<comment type="subcellular location">
    <subcellularLocation>
        <location evidence="1">Membrane</location>
        <topology evidence="1">Multi-pass membrane protein</topology>
    </subcellularLocation>
</comment>
<feature type="transmembrane region" description="Helical" evidence="5">
    <location>
        <begin position="24"/>
        <end position="42"/>
    </location>
</feature>
<sequence>MNVLDIILLLCFIPAIIAGIRKGFIAQVISIISIIIGIWLSFRFSELVGGWLDQWIDASADILHVVAFAVILILVIIGFSLLGRLLEATIKIILLGWLNKLLGCVFAVAKYALVIGLLIMAFDWLNNEFGLVKAAVLDQSVLYSTLLDVADKVFPYLKGLVNGAAAPEA</sequence>
<keyword evidence="2 5" id="KW-0812">Transmembrane</keyword>
<dbReference type="GO" id="GO:0009403">
    <property type="term" value="P:toxin biosynthetic process"/>
    <property type="evidence" value="ECO:0007669"/>
    <property type="project" value="InterPro"/>
</dbReference>
<dbReference type="PANTHER" id="PTHR37306">
    <property type="entry name" value="COLICIN V PRODUCTION PROTEIN"/>
    <property type="match status" value="1"/>
</dbReference>
<evidence type="ECO:0000256" key="1">
    <source>
        <dbReference type="ARBA" id="ARBA00004141"/>
    </source>
</evidence>
<evidence type="ECO:0000313" key="7">
    <source>
        <dbReference type="Proteomes" id="UP000771749"/>
    </source>
</evidence>
<dbReference type="PANTHER" id="PTHR37306:SF1">
    <property type="entry name" value="COLICIN V PRODUCTION PROTEIN"/>
    <property type="match status" value="1"/>
</dbReference>
<evidence type="ECO:0000256" key="5">
    <source>
        <dbReference type="SAM" id="Phobius"/>
    </source>
</evidence>
<feature type="transmembrane region" description="Helical" evidence="5">
    <location>
        <begin position="62"/>
        <end position="86"/>
    </location>
</feature>
<dbReference type="AlphaFoldDB" id="A0A940DM40"/>
<keyword evidence="4 5" id="KW-0472">Membrane</keyword>
<feature type="transmembrane region" description="Helical" evidence="5">
    <location>
        <begin position="98"/>
        <end position="122"/>
    </location>
</feature>
<accession>A0A940DM40</accession>
<dbReference type="Pfam" id="PF02674">
    <property type="entry name" value="Colicin_V"/>
    <property type="match status" value="1"/>
</dbReference>
<proteinExistence type="predicted"/>
<dbReference type="Proteomes" id="UP000771749">
    <property type="component" value="Unassembled WGS sequence"/>
</dbReference>
<dbReference type="EMBL" id="JADIMJ010000020">
    <property type="protein sequence ID" value="MBO8453333.1"/>
    <property type="molecule type" value="Genomic_DNA"/>
</dbReference>
<gene>
    <name evidence="6" type="ORF">IAC07_01250</name>
</gene>
<evidence type="ECO:0000256" key="2">
    <source>
        <dbReference type="ARBA" id="ARBA00022692"/>
    </source>
</evidence>
<protein>
    <submittedName>
        <fullName evidence="6">CvpA family protein</fullName>
    </submittedName>
</protein>
<dbReference type="InterPro" id="IPR003825">
    <property type="entry name" value="Colicin-V_CvpA"/>
</dbReference>